<dbReference type="AlphaFoldDB" id="A0AAW7X8V0"/>
<organism evidence="4 5">
    <name type="scientific">Saccharophagus degradans</name>
    <dbReference type="NCBI Taxonomy" id="86304"/>
    <lineage>
        <taxon>Bacteria</taxon>
        <taxon>Pseudomonadati</taxon>
        <taxon>Pseudomonadota</taxon>
        <taxon>Gammaproteobacteria</taxon>
        <taxon>Cellvibrionales</taxon>
        <taxon>Cellvibrionaceae</taxon>
        <taxon>Saccharophagus</taxon>
    </lineage>
</organism>
<dbReference type="Gene3D" id="1.10.4190.10">
    <property type="entry name" value="Urease accessory protein UreF"/>
    <property type="match status" value="1"/>
</dbReference>
<evidence type="ECO:0000256" key="3">
    <source>
        <dbReference type="HAMAP-Rule" id="MF_01385"/>
    </source>
</evidence>
<name>A0AAW7X8V0_9GAMM</name>
<accession>A0AAW7X8V0</accession>
<evidence type="ECO:0000313" key="5">
    <source>
        <dbReference type="Proteomes" id="UP001169760"/>
    </source>
</evidence>
<comment type="subunit">
    <text evidence="3">UreD, UreF and UreG form a complex that acts as a GTP-hydrolysis-dependent molecular chaperone, activating the urease apoprotein by helping to assemble the nickel containing metallocenter of UreC. The UreE protein probably delivers the nickel.</text>
</comment>
<proteinExistence type="inferred from homology"/>
<dbReference type="HAMAP" id="MF_01385">
    <property type="entry name" value="UreF"/>
    <property type="match status" value="1"/>
</dbReference>
<comment type="function">
    <text evidence="3">Required for maturation of urease via the functional incorporation of the urease nickel metallocenter.</text>
</comment>
<keyword evidence="3" id="KW-0963">Cytoplasm</keyword>
<dbReference type="EMBL" id="JAUOPB010000009">
    <property type="protein sequence ID" value="MDO6423292.1"/>
    <property type="molecule type" value="Genomic_DNA"/>
</dbReference>
<evidence type="ECO:0000256" key="2">
    <source>
        <dbReference type="ARBA" id="ARBA00023186"/>
    </source>
</evidence>
<dbReference type="Pfam" id="PF01730">
    <property type="entry name" value="UreF"/>
    <property type="match status" value="1"/>
</dbReference>
<reference evidence="4" key="1">
    <citation type="submission" date="2023-07" db="EMBL/GenBank/DDBJ databases">
        <title>Genome content predicts the carbon catabolic preferences of heterotrophic bacteria.</title>
        <authorList>
            <person name="Gralka M."/>
        </authorList>
    </citation>
    <scope>NUCLEOTIDE SEQUENCE</scope>
    <source>
        <strain evidence="4">I3M17_2</strain>
    </source>
</reference>
<sequence>MFNNNSLQKLMYLVSPALPVGAYAYSQGLEFAVDGGWLKTEADVSAWIAGVMENSLAELDMPVLVRVYNAWQQGDIEQVKYWNHFLRAGRETHELLLEDDQLGIALKRLLISLEIPHAGEVEKPAFATLFALAGMHWQVPIAQLLQGFAWAWLENQVAAATKLVPFGQTQAQKVILALQPNIAPACEKAFILKDDELGAGLPALAIASAKHERQYSRLFRS</sequence>
<dbReference type="PANTHER" id="PTHR33620:SF1">
    <property type="entry name" value="UREASE ACCESSORY PROTEIN F"/>
    <property type="match status" value="1"/>
</dbReference>
<dbReference type="InterPro" id="IPR038277">
    <property type="entry name" value="UreF_sf"/>
</dbReference>
<evidence type="ECO:0000313" key="4">
    <source>
        <dbReference type="EMBL" id="MDO6423292.1"/>
    </source>
</evidence>
<comment type="similarity">
    <text evidence="3">Belongs to the UreF family.</text>
</comment>
<dbReference type="Proteomes" id="UP001169760">
    <property type="component" value="Unassembled WGS sequence"/>
</dbReference>
<keyword evidence="1 3" id="KW-0996">Nickel insertion</keyword>
<evidence type="ECO:0000256" key="1">
    <source>
        <dbReference type="ARBA" id="ARBA00022988"/>
    </source>
</evidence>
<keyword evidence="2 3" id="KW-0143">Chaperone</keyword>
<comment type="caution">
    <text evidence="4">The sequence shown here is derived from an EMBL/GenBank/DDBJ whole genome shotgun (WGS) entry which is preliminary data.</text>
</comment>
<dbReference type="GO" id="GO:0016151">
    <property type="term" value="F:nickel cation binding"/>
    <property type="evidence" value="ECO:0007669"/>
    <property type="project" value="UniProtKB-UniRule"/>
</dbReference>
<dbReference type="InterPro" id="IPR002639">
    <property type="entry name" value="UreF"/>
</dbReference>
<dbReference type="RefSeq" id="WP_303492995.1">
    <property type="nucleotide sequence ID" value="NZ_JAUOPB010000009.1"/>
</dbReference>
<gene>
    <name evidence="3" type="primary">ureF</name>
    <name evidence="4" type="ORF">Q4521_12495</name>
</gene>
<dbReference type="PIRSF" id="PIRSF009467">
    <property type="entry name" value="Ureas_acces_UreF"/>
    <property type="match status" value="1"/>
</dbReference>
<protein>
    <recommendedName>
        <fullName evidence="3">Urease accessory protein UreF</fullName>
    </recommendedName>
</protein>
<dbReference type="GO" id="GO:0005737">
    <property type="term" value="C:cytoplasm"/>
    <property type="evidence" value="ECO:0007669"/>
    <property type="project" value="UniProtKB-SubCell"/>
</dbReference>
<comment type="subcellular location">
    <subcellularLocation>
        <location evidence="3">Cytoplasm</location>
    </subcellularLocation>
</comment>
<dbReference type="PANTHER" id="PTHR33620">
    <property type="entry name" value="UREASE ACCESSORY PROTEIN F"/>
    <property type="match status" value="1"/>
</dbReference>